<name>A0ABD5YZ92_9EURY</name>
<reference evidence="4" key="2">
    <citation type="journal article" date="2019" name="Int. J. Syst. Evol. Microbiol.">
        <title>The Global Catalogue of Microorganisms (GCM) 10K type strain sequencing project: providing services to taxonomists for standard genome sequencing and annotation.</title>
        <authorList>
            <consortium name="The Broad Institute Genomics Platform"/>
            <consortium name="The Broad Institute Genome Sequencing Center for Infectious Disease"/>
            <person name="Wu L."/>
            <person name="Ma J."/>
        </authorList>
    </citation>
    <scope>NUCLEOTIDE SEQUENCE [LARGE SCALE GENOMIC DNA]</scope>
    <source>
        <strain evidence="4">RDMS1</strain>
    </source>
</reference>
<dbReference type="RefSeq" id="WP_248910484.1">
    <property type="nucleotide sequence ID" value="NZ_CP109982.1"/>
</dbReference>
<sequence length="60" mass="6567">MPCSCARATSHESLGLWASLNAVPFYEAAGWDRGVERDHETNGETLTVLEMRKQLTDSGA</sequence>
<feature type="compositionally biased region" description="Basic and acidic residues" evidence="1">
    <location>
        <begin position="50"/>
        <end position="60"/>
    </location>
</feature>
<organism evidence="3 4">
    <name type="scientific">Halocatena marina</name>
    <dbReference type="NCBI Taxonomy" id="2934937"/>
    <lineage>
        <taxon>Archaea</taxon>
        <taxon>Methanobacteriati</taxon>
        <taxon>Methanobacteriota</taxon>
        <taxon>Stenosarchaea group</taxon>
        <taxon>Halobacteria</taxon>
        <taxon>Halobacteriales</taxon>
        <taxon>Natronomonadaceae</taxon>
        <taxon>Halocatena</taxon>
    </lineage>
</organism>
<evidence type="ECO:0000256" key="1">
    <source>
        <dbReference type="SAM" id="MobiDB-lite"/>
    </source>
</evidence>
<dbReference type="EMBL" id="JBHTAX010000006">
    <property type="protein sequence ID" value="MFC7192863.1"/>
    <property type="molecule type" value="Genomic_DNA"/>
</dbReference>
<reference evidence="3" key="3">
    <citation type="submission" date="2024-09" db="EMBL/GenBank/DDBJ databases">
        <authorList>
            <person name="Sun Q."/>
        </authorList>
    </citation>
    <scope>NUCLEOTIDE SEQUENCE</scope>
    <source>
        <strain evidence="3">NBRC 107106</strain>
    </source>
</reference>
<accession>A0ABD5YZ92</accession>
<dbReference type="Proteomes" id="UP001596417">
    <property type="component" value="Unassembled WGS sequence"/>
</dbReference>
<comment type="caution">
    <text evidence="3">The sequence shown here is derived from an EMBL/GenBank/DDBJ whole genome shotgun (WGS) entry which is preliminary data.</text>
</comment>
<feature type="region of interest" description="Disordered" evidence="1">
    <location>
        <begin position="36"/>
        <end position="60"/>
    </location>
</feature>
<gene>
    <name evidence="2" type="ORF">ACFQL7_25660</name>
    <name evidence="3" type="ORF">ACFQL7_27410</name>
</gene>
<keyword evidence="4" id="KW-1185">Reference proteome</keyword>
<evidence type="ECO:0008006" key="5">
    <source>
        <dbReference type="Google" id="ProtNLM"/>
    </source>
</evidence>
<evidence type="ECO:0000313" key="4">
    <source>
        <dbReference type="Proteomes" id="UP001596417"/>
    </source>
</evidence>
<dbReference type="Gene3D" id="3.40.630.30">
    <property type="match status" value="1"/>
</dbReference>
<dbReference type="GeneID" id="76202613"/>
<reference evidence="3" key="1">
    <citation type="journal article" date="2014" name="Int. J. Syst. Evol. Microbiol.">
        <title>Complete genome sequence of Corynebacterium casei LMG S-19264T (=DSM 44701T), isolated from a smear-ripened cheese.</title>
        <authorList>
            <consortium name="US DOE Joint Genome Institute (JGI-PGF)"/>
            <person name="Walter F."/>
            <person name="Albersmeier A."/>
            <person name="Kalinowski J."/>
            <person name="Ruckert C."/>
        </authorList>
    </citation>
    <scope>NUCLEOTIDE SEQUENCE [LARGE SCALE GENOMIC DNA]</scope>
    <source>
        <strain evidence="3">NBRC 107106</strain>
    </source>
</reference>
<dbReference type="AlphaFoldDB" id="A0ABD5YZ92"/>
<evidence type="ECO:0000313" key="3">
    <source>
        <dbReference type="EMBL" id="MFC7193141.1"/>
    </source>
</evidence>
<dbReference type="EMBL" id="JBHTAX010000006">
    <property type="protein sequence ID" value="MFC7193141.1"/>
    <property type="molecule type" value="Genomic_DNA"/>
</dbReference>
<protein>
    <recommendedName>
        <fullName evidence="5">N-acetyltransferase domain-containing protein</fullName>
    </recommendedName>
</protein>
<proteinExistence type="predicted"/>
<evidence type="ECO:0000313" key="2">
    <source>
        <dbReference type="EMBL" id="MFC7192863.1"/>
    </source>
</evidence>